<sequence>MDSRKSIRSLAESIHSLLGLKTHLTCSWADSVCNIIKSLPSEEQPDDQKNDKEDVDIDLGTTISNIKDELAALNANIYQLNIQRRQVLNDFLDMKG</sequence>
<keyword evidence="2" id="KW-1185">Reference proteome</keyword>
<evidence type="ECO:0000313" key="2">
    <source>
        <dbReference type="Proteomes" id="UP000325577"/>
    </source>
</evidence>
<dbReference type="EMBL" id="CM018031">
    <property type="protein sequence ID" value="KAA8550938.1"/>
    <property type="molecule type" value="Genomic_DNA"/>
</dbReference>
<dbReference type="Proteomes" id="UP000325577">
    <property type="component" value="Linkage Group LG0"/>
</dbReference>
<name>A0A5J5C6G9_9ASTE</name>
<evidence type="ECO:0000313" key="1">
    <source>
        <dbReference type="EMBL" id="KAA8550938.1"/>
    </source>
</evidence>
<gene>
    <name evidence="1" type="ORF">F0562_002622</name>
</gene>
<protein>
    <submittedName>
        <fullName evidence="1">Uncharacterized protein</fullName>
    </submittedName>
</protein>
<reference evidence="1 2" key="1">
    <citation type="submission" date="2019-09" db="EMBL/GenBank/DDBJ databases">
        <title>A chromosome-level genome assembly of the Chinese tupelo Nyssa sinensis.</title>
        <authorList>
            <person name="Yang X."/>
            <person name="Kang M."/>
            <person name="Yang Y."/>
            <person name="Xiong H."/>
            <person name="Wang M."/>
            <person name="Zhang Z."/>
            <person name="Wang Z."/>
            <person name="Wu H."/>
            <person name="Ma T."/>
            <person name="Liu J."/>
            <person name="Xi Z."/>
        </authorList>
    </citation>
    <scope>NUCLEOTIDE SEQUENCE [LARGE SCALE GENOMIC DNA]</scope>
    <source>
        <strain evidence="1">J267</strain>
        <tissue evidence="1">Leaf</tissue>
    </source>
</reference>
<proteinExistence type="predicted"/>
<dbReference type="OrthoDB" id="1300566at2759"/>
<dbReference type="AlphaFoldDB" id="A0A5J5C6G9"/>
<organism evidence="1 2">
    <name type="scientific">Nyssa sinensis</name>
    <dbReference type="NCBI Taxonomy" id="561372"/>
    <lineage>
        <taxon>Eukaryota</taxon>
        <taxon>Viridiplantae</taxon>
        <taxon>Streptophyta</taxon>
        <taxon>Embryophyta</taxon>
        <taxon>Tracheophyta</taxon>
        <taxon>Spermatophyta</taxon>
        <taxon>Magnoliopsida</taxon>
        <taxon>eudicotyledons</taxon>
        <taxon>Gunneridae</taxon>
        <taxon>Pentapetalae</taxon>
        <taxon>asterids</taxon>
        <taxon>Cornales</taxon>
        <taxon>Nyssaceae</taxon>
        <taxon>Nyssa</taxon>
    </lineage>
</organism>
<accession>A0A5J5C6G9</accession>